<keyword evidence="1 5" id="KW-0378">Hydrolase</keyword>
<protein>
    <submittedName>
        <fullName evidence="5">N-acetylmuramoyl-L-alanine amidase</fullName>
        <ecNumber evidence="5">3.5.1.28</ecNumber>
    </submittedName>
</protein>
<dbReference type="EC" id="3.5.1.28" evidence="5"/>
<dbReference type="PROSITE" id="PS51781">
    <property type="entry name" value="SH3B"/>
    <property type="match status" value="2"/>
</dbReference>
<reference evidence="6" key="1">
    <citation type="journal article" date="2019" name="Int. J. Syst. Evol. Microbiol.">
        <title>The Global Catalogue of Microorganisms (GCM) 10K type strain sequencing project: providing services to taxonomists for standard genome sequencing and annotation.</title>
        <authorList>
            <consortium name="The Broad Institute Genomics Platform"/>
            <consortium name="The Broad Institute Genome Sequencing Center for Infectious Disease"/>
            <person name="Wu L."/>
            <person name="Ma J."/>
        </authorList>
    </citation>
    <scope>NUCLEOTIDE SEQUENCE [LARGE SCALE GENOMIC DNA]</scope>
    <source>
        <strain evidence="6">CGMCC 1.16306</strain>
    </source>
</reference>
<organism evidence="5 6">
    <name type="scientific">Camelliibacillus cellulosilyticus</name>
    <dbReference type="NCBI Taxonomy" id="2174486"/>
    <lineage>
        <taxon>Bacteria</taxon>
        <taxon>Bacillati</taxon>
        <taxon>Bacillota</taxon>
        <taxon>Bacilli</taxon>
        <taxon>Bacillales</taxon>
        <taxon>Sporolactobacillaceae</taxon>
        <taxon>Camelliibacillus</taxon>
    </lineage>
</organism>
<keyword evidence="6" id="KW-1185">Reference proteome</keyword>
<sequence length="352" mass="37962">MSIKRLGCAMILFLSILFILPLTAAANGYHSYQVAPNRLNVREAPAIESKAMGYLDKGTRVTSGEMRYGWAKVTYNGKPGWVASQYLLAISSESERVSGQVVTVKVNGVNIRSGAGLDHAVMTQANRGDRFSLIENRQGWAHVRLNNGRAGWIADSLVTSAPSVAVHKDLHSLKGYHIVIDPGHGGIDPGAIGIQGVKEKMLTLETANHVADALRKAGATVVMTRTSDRFIPLAGRVAISQGSEADAFISIHFNSSSSKQVHGVSTFYYSGGKDKVLASDIQTQLIDTVPLQNNGIKFGDFHVLRENPDLAVLIELGFVTNPSDLSLIQTPSFQSDAAKAITKGLLDYFKEN</sequence>
<accession>A0ABV9GRX9</accession>
<evidence type="ECO:0000313" key="5">
    <source>
        <dbReference type="EMBL" id="MFC4620037.1"/>
    </source>
</evidence>
<comment type="caution">
    <text evidence="5">The sequence shown here is derived from an EMBL/GenBank/DDBJ whole genome shotgun (WGS) entry which is preliminary data.</text>
</comment>
<evidence type="ECO:0000256" key="1">
    <source>
        <dbReference type="ARBA" id="ARBA00022801"/>
    </source>
</evidence>
<dbReference type="InterPro" id="IPR003646">
    <property type="entry name" value="SH3-like_bac-type"/>
</dbReference>
<gene>
    <name evidence="5" type="ORF">ACFO4N_15095</name>
</gene>
<keyword evidence="2" id="KW-0961">Cell wall biogenesis/degradation</keyword>
<dbReference type="SMART" id="SM00646">
    <property type="entry name" value="Ami_3"/>
    <property type="match status" value="1"/>
</dbReference>
<feature type="chain" id="PRO_5045731310" evidence="3">
    <location>
        <begin position="25"/>
        <end position="352"/>
    </location>
</feature>
<evidence type="ECO:0000256" key="2">
    <source>
        <dbReference type="ARBA" id="ARBA00023316"/>
    </source>
</evidence>
<evidence type="ECO:0000259" key="4">
    <source>
        <dbReference type="PROSITE" id="PS51781"/>
    </source>
</evidence>
<dbReference type="InterPro" id="IPR002508">
    <property type="entry name" value="MurNAc-LAA_cat"/>
</dbReference>
<proteinExistence type="predicted"/>
<dbReference type="Gene3D" id="3.40.630.40">
    <property type="entry name" value="Zn-dependent exopeptidases"/>
    <property type="match status" value="1"/>
</dbReference>
<keyword evidence="3" id="KW-0732">Signal</keyword>
<dbReference type="SUPFAM" id="SSF53187">
    <property type="entry name" value="Zn-dependent exopeptidases"/>
    <property type="match status" value="1"/>
</dbReference>
<evidence type="ECO:0000256" key="3">
    <source>
        <dbReference type="SAM" id="SignalP"/>
    </source>
</evidence>
<dbReference type="Pfam" id="PF01520">
    <property type="entry name" value="Amidase_3"/>
    <property type="match status" value="1"/>
</dbReference>
<dbReference type="Proteomes" id="UP001596022">
    <property type="component" value="Unassembled WGS sequence"/>
</dbReference>
<dbReference type="CDD" id="cd02696">
    <property type="entry name" value="MurNAc-LAA"/>
    <property type="match status" value="1"/>
</dbReference>
<evidence type="ECO:0000313" key="6">
    <source>
        <dbReference type="Proteomes" id="UP001596022"/>
    </source>
</evidence>
<dbReference type="Pfam" id="PF08239">
    <property type="entry name" value="SH3_3"/>
    <property type="match status" value="2"/>
</dbReference>
<dbReference type="GO" id="GO:0008745">
    <property type="term" value="F:N-acetylmuramoyl-L-alanine amidase activity"/>
    <property type="evidence" value="ECO:0007669"/>
    <property type="project" value="UniProtKB-EC"/>
</dbReference>
<feature type="domain" description="SH3b" evidence="4">
    <location>
        <begin position="99"/>
        <end position="162"/>
    </location>
</feature>
<dbReference type="PIRSF" id="PIRSF037846">
    <property type="entry name" value="Autolysin_YrvJ_prd"/>
    <property type="match status" value="1"/>
</dbReference>
<dbReference type="PANTHER" id="PTHR30404">
    <property type="entry name" value="N-ACETYLMURAMOYL-L-ALANINE AMIDASE"/>
    <property type="match status" value="1"/>
</dbReference>
<dbReference type="Gene3D" id="2.30.30.40">
    <property type="entry name" value="SH3 Domains"/>
    <property type="match status" value="2"/>
</dbReference>
<name>A0ABV9GRX9_9BACL</name>
<feature type="domain" description="SH3b" evidence="4">
    <location>
        <begin position="29"/>
        <end position="91"/>
    </location>
</feature>
<feature type="signal peptide" evidence="3">
    <location>
        <begin position="1"/>
        <end position="24"/>
    </location>
</feature>
<dbReference type="SMART" id="SM00287">
    <property type="entry name" value="SH3b"/>
    <property type="match status" value="2"/>
</dbReference>
<dbReference type="InterPro" id="IPR017293">
    <property type="entry name" value="N-acetylmuramoyl-L-ala_amidase"/>
</dbReference>
<dbReference type="PANTHER" id="PTHR30404:SF0">
    <property type="entry name" value="N-ACETYLMURAMOYL-L-ALANINE AMIDASE AMIC"/>
    <property type="match status" value="1"/>
</dbReference>
<dbReference type="RefSeq" id="WP_376847131.1">
    <property type="nucleotide sequence ID" value="NZ_JBHSFW010000015.1"/>
</dbReference>
<dbReference type="InterPro" id="IPR050695">
    <property type="entry name" value="N-acetylmuramoyl_amidase_3"/>
</dbReference>
<dbReference type="EMBL" id="JBHSFW010000015">
    <property type="protein sequence ID" value="MFC4620037.1"/>
    <property type="molecule type" value="Genomic_DNA"/>
</dbReference>